<name>A0A6H0RXF7_9MYCO</name>
<organism evidence="1 2">
    <name type="scientific">Mycolicibacterium frederiksbergense</name>
    <dbReference type="NCBI Taxonomy" id="117567"/>
    <lineage>
        <taxon>Bacteria</taxon>
        <taxon>Bacillati</taxon>
        <taxon>Actinomycetota</taxon>
        <taxon>Actinomycetes</taxon>
        <taxon>Mycobacteriales</taxon>
        <taxon>Mycobacteriaceae</taxon>
        <taxon>Mycolicibacterium</taxon>
    </lineage>
</organism>
<keyword evidence="1" id="KW-0614">Plasmid</keyword>
<sequence>MTASARPHTVDLEPFRVDPDAFDDWLDLRADTIDSELPTPTTLPGPAAALSSLVEEAIFLGPITGDDRVELDIIAADDPPAPGYVLIVRPRGEPTSPGLTNGWTDLTYPTPSDDPRAVAWRYLTTICEQANTLLTDTGKVLR</sequence>
<evidence type="ECO:0000313" key="2">
    <source>
        <dbReference type="Proteomes" id="UP000501849"/>
    </source>
</evidence>
<protein>
    <submittedName>
        <fullName evidence="1">Uncharacterized protein</fullName>
    </submittedName>
</protein>
<dbReference type="KEGG" id="mfre:EXE63_02490"/>
<dbReference type="EMBL" id="CP038798">
    <property type="protein sequence ID" value="QIV79893.1"/>
    <property type="molecule type" value="Genomic_DNA"/>
</dbReference>
<dbReference type="RefSeq" id="WP_168140620.1">
    <property type="nucleotide sequence ID" value="NZ_CP038798.1"/>
</dbReference>
<gene>
    <name evidence="1" type="ORF">EXE63_02490</name>
</gene>
<dbReference type="AlphaFoldDB" id="A0A6H0RXF7"/>
<dbReference type="Proteomes" id="UP000501849">
    <property type="component" value="Plasmid unnamed2"/>
</dbReference>
<geneLocation type="plasmid" evidence="1 2">
    <name>unnamed2</name>
</geneLocation>
<reference evidence="1 2" key="1">
    <citation type="submission" date="2019-04" db="EMBL/GenBank/DDBJ databases">
        <title>Draft, Whole-Genome Sequence of the Anthracene-degrading Mycobacterium frederiksbergense LB501T, Isolated from a Polycyclic Aromatic Hydrocarbon (PAH)-Contaminated Soil.</title>
        <authorList>
            <person name="Augelletti F."/>
        </authorList>
    </citation>
    <scope>NUCLEOTIDE SEQUENCE [LARGE SCALE GENOMIC DNA]</scope>
    <source>
        <strain evidence="1 2">LB 501T</strain>
        <plasmid evidence="1 2">unnamed2</plasmid>
    </source>
</reference>
<keyword evidence="2" id="KW-1185">Reference proteome</keyword>
<evidence type="ECO:0000313" key="1">
    <source>
        <dbReference type="EMBL" id="QIV79893.1"/>
    </source>
</evidence>
<accession>A0A6H0RXF7</accession>
<proteinExistence type="predicted"/>